<name>A0A4V3EB90_9MICO</name>
<dbReference type="Proteomes" id="UP000295344">
    <property type="component" value="Unassembled WGS sequence"/>
</dbReference>
<feature type="domain" description="Glycosyltransferase 2-like" evidence="4">
    <location>
        <begin position="6"/>
        <end position="170"/>
    </location>
</feature>
<dbReference type="RefSeq" id="WP_133765451.1">
    <property type="nucleotide sequence ID" value="NZ_BAAARP010000001.1"/>
</dbReference>
<dbReference type="AlphaFoldDB" id="A0A4V3EB90"/>
<evidence type="ECO:0000256" key="3">
    <source>
        <dbReference type="ARBA" id="ARBA00022679"/>
    </source>
</evidence>
<dbReference type="Gene3D" id="3.90.550.10">
    <property type="entry name" value="Spore Coat Polysaccharide Biosynthesis Protein SpsA, Chain A"/>
    <property type="match status" value="1"/>
</dbReference>
<comment type="similarity">
    <text evidence="1">Belongs to the glycosyltransferase 2 family.</text>
</comment>
<evidence type="ECO:0000313" key="5">
    <source>
        <dbReference type="EMBL" id="TDS80774.1"/>
    </source>
</evidence>
<dbReference type="OrthoDB" id="9810303at2"/>
<evidence type="ECO:0000313" key="6">
    <source>
        <dbReference type="Proteomes" id="UP000295344"/>
    </source>
</evidence>
<dbReference type="GO" id="GO:0004582">
    <property type="term" value="F:dolichyl-phosphate beta-D-mannosyltransferase activity"/>
    <property type="evidence" value="ECO:0007669"/>
    <property type="project" value="InterPro"/>
</dbReference>
<evidence type="ECO:0000259" key="4">
    <source>
        <dbReference type="Pfam" id="PF00535"/>
    </source>
</evidence>
<dbReference type="InterPro" id="IPR039528">
    <property type="entry name" value="DPM1-like"/>
</dbReference>
<dbReference type="PANTHER" id="PTHR43398:SF1">
    <property type="entry name" value="DOLICHOL-PHOSPHATE MANNOSYLTRANSFERASE SUBUNIT 1"/>
    <property type="match status" value="1"/>
</dbReference>
<sequence length="251" mass="26692">MSGTIICIPTFDEIDNLGPLVAGIREAAPDVHLLVIDDASPDGTGELADAIAAEDAHVHVLHRSGKQGLGRAYLAGFAYALEHGYDVVVEMDADGSHRAVDLPALLDGLEDADVVLGSRWIAGGRVSGWPLRRQLLSRAGNLYARLLLMLPVRDATGGFRAYRAATLRQLGLDTVRSDGYCFQVELVHRAIESGAVVHEVPITFLERRAGTSKMSGRIVVEALLRIAVLALAGPAVRPGAVAGPLQPAEQR</sequence>
<keyword evidence="2 5" id="KW-0328">Glycosyltransferase</keyword>
<dbReference type="GO" id="GO:0009247">
    <property type="term" value="P:glycolipid biosynthetic process"/>
    <property type="evidence" value="ECO:0007669"/>
    <property type="project" value="TreeGrafter"/>
</dbReference>
<dbReference type="FunFam" id="3.90.550.10:FF:000122">
    <property type="entry name" value="Dolichol-phosphate mannosyltransferase subunit 1"/>
    <property type="match status" value="1"/>
</dbReference>
<dbReference type="SUPFAM" id="SSF53448">
    <property type="entry name" value="Nucleotide-diphospho-sugar transferases"/>
    <property type="match status" value="1"/>
</dbReference>
<evidence type="ECO:0000256" key="1">
    <source>
        <dbReference type="ARBA" id="ARBA00006739"/>
    </source>
</evidence>
<dbReference type="GO" id="GO:0016020">
    <property type="term" value="C:membrane"/>
    <property type="evidence" value="ECO:0007669"/>
    <property type="project" value="GOC"/>
</dbReference>
<accession>A0A4V3EB90</accession>
<protein>
    <submittedName>
        <fullName evidence="5">Dolichol-phosphate mannosyltransferase</fullName>
    </submittedName>
</protein>
<dbReference type="EMBL" id="SOAM01000001">
    <property type="protein sequence ID" value="TDS80774.1"/>
    <property type="molecule type" value="Genomic_DNA"/>
</dbReference>
<gene>
    <name evidence="5" type="ORF">CLV52_1343</name>
</gene>
<dbReference type="PANTHER" id="PTHR43398">
    <property type="entry name" value="DOLICHOL-PHOSPHATE MANNOSYLTRANSFERASE SUBUNIT 1"/>
    <property type="match status" value="1"/>
</dbReference>
<comment type="caution">
    <text evidence="5">The sequence shown here is derived from an EMBL/GenBank/DDBJ whole genome shotgun (WGS) entry which is preliminary data.</text>
</comment>
<dbReference type="CDD" id="cd06442">
    <property type="entry name" value="DPM1_like"/>
    <property type="match status" value="1"/>
</dbReference>
<dbReference type="Pfam" id="PF00535">
    <property type="entry name" value="Glycos_transf_2"/>
    <property type="match status" value="1"/>
</dbReference>
<keyword evidence="3 5" id="KW-0808">Transferase</keyword>
<organism evidence="5 6">
    <name type="scientific">Amnibacterium kyonggiense</name>
    <dbReference type="NCBI Taxonomy" id="595671"/>
    <lineage>
        <taxon>Bacteria</taxon>
        <taxon>Bacillati</taxon>
        <taxon>Actinomycetota</taxon>
        <taxon>Actinomycetes</taxon>
        <taxon>Micrococcales</taxon>
        <taxon>Microbacteriaceae</taxon>
        <taxon>Amnibacterium</taxon>
    </lineage>
</organism>
<evidence type="ECO:0000256" key="2">
    <source>
        <dbReference type="ARBA" id="ARBA00022676"/>
    </source>
</evidence>
<reference evidence="5 6" key="1">
    <citation type="submission" date="2019-03" db="EMBL/GenBank/DDBJ databases">
        <title>Genomic Encyclopedia of Archaeal and Bacterial Type Strains, Phase II (KMG-II): from individual species to whole genera.</title>
        <authorList>
            <person name="Goeker M."/>
        </authorList>
    </citation>
    <scope>NUCLEOTIDE SEQUENCE [LARGE SCALE GENOMIC DNA]</scope>
    <source>
        <strain evidence="5 6">DSM 24782</strain>
    </source>
</reference>
<dbReference type="InterPro" id="IPR029044">
    <property type="entry name" value="Nucleotide-diphossugar_trans"/>
</dbReference>
<dbReference type="InterPro" id="IPR001173">
    <property type="entry name" value="Glyco_trans_2-like"/>
</dbReference>
<keyword evidence="6" id="KW-1185">Reference proteome</keyword>
<proteinExistence type="inferred from homology"/>